<reference evidence="4" key="1">
    <citation type="submission" date="2014-09" db="EMBL/GenBank/DDBJ databases">
        <authorList>
            <person name="Illeghems K.G."/>
        </authorList>
    </citation>
    <scope>NUCLEOTIDE SEQUENCE [LARGE SCALE GENOMIC DNA]</scope>
    <source>
        <strain evidence="4">LMG 23848T</strain>
    </source>
</reference>
<dbReference type="GO" id="GO:0008168">
    <property type="term" value="F:methyltransferase activity"/>
    <property type="evidence" value="ECO:0007669"/>
    <property type="project" value="UniProtKB-KW"/>
</dbReference>
<keyword evidence="1" id="KW-0489">Methyltransferase</keyword>
<evidence type="ECO:0000313" key="4">
    <source>
        <dbReference type="Proteomes" id="UP000068250"/>
    </source>
</evidence>
<proteinExistence type="predicted"/>
<dbReference type="SUPFAM" id="SSF53335">
    <property type="entry name" value="S-adenosyl-L-methionine-dependent methyltransferases"/>
    <property type="match status" value="1"/>
</dbReference>
<evidence type="ECO:0008006" key="5">
    <source>
        <dbReference type="Google" id="ProtNLM"/>
    </source>
</evidence>
<dbReference type="STRING" id="431306.AGA_382"/>
<dbReference type="GO" id="GO:0031167">
    <property type="term" value="P:rRNA methylation"/>
    <property type="evidence" value="ECO:0007669"/>
    <property type="project" value="InterPro"/>
</dbReference>
<organism evidence="3 4">
    <name type="scientific">Acetobacter ghanensis</name>
    <dbReference type="NCBI Taxonomy" id="431306"/>
    <lineage>
        <taxon>Bacteria</taxon>
        <taxon>Pseudomonadati</taxon>
        <taxon>Pseudomonadota</taxon>
        <taxon>Alphaproteobacteria</taxon>
        <taxon>Acetobacterales</taxon>
        <taxon>Acetobacteraceae</taxon>
        <taxon>Acetobacter</taxon>
    </lineage>
</organism>
<dbReference type="InterPro" id="IPR029063">
    <property type="entry name" value="SAM-dependent_MTases_sf"/>
</dbReference>
<dbReference type="Proteomes" id="UP000068250">
    <property type="component" value="Chromosome I"/>
</dbReference>
<evidence type="ECO:0000256" key="1">
    <source>
        <dbReference type="ARBA" id="ARBA00022603"/>
    </source>
</evidence>
<dbReference type="PATRIC" id="fig|431306.5.peg.348"/>
<evidence type="ECO:0000313" key="3">
    <source>
        <dbReference type="EMBL" id="CEF53740.1"/>
    </source>
</evidence>
<dbReference type="Gene3D" id="3.40.50.150">
    <property type="entry name" value="Vaccinia Virus protein VP39"/>
    <property type="match status" value="1"/>
</dbReference>
<keyword evidence="2" id="KW-0808">Transferase</keyword>
<name>A0A0U5F2H7_9PROT</name>
<sequence length="139" mass="14888">MVRIIAGERKGRVLATPTGSATRPTADRVRQALFDVLAHAPWGGPALLDGAHVLDAFAGTGALGLEALSRGGRQAVFLKRTAPPLPRCAPTFTPAGGVSVARCTRVMSPTHQPPALPRRLCCFWTRHTIKACLPKHWRP</sequence>
<gene>
    <name evidence="3" type="ORF">AGA_382</name>
</gene>
<protein>
    <recommendedName>
        <fullName evidence="5">Methyltransferase</fullName>
    </recommendedName>
</protein>
<dbReference type="Pfam" id="PF03602">
    <property type="entry name" value="Cons_hypoth95"/>
    <property type="match status" value="1"/>
</dbReference>
<dbReference type="EMBL" id="LN609302">
    <property type="protein sequence ID" value="CEF53740.1"/>
    <property type="molecule type" value="Genomic_DNA"/>
</dbReference>
<dbReference type="PANTHER" id="PTHR43542:SF1">
    <property type="entry name" value="METHYLTRANSFERASE"/>
    <property type="match status" value="1"/>
</dbReference>
<accession>A0A0U5F2H7</accession>
<dbReference type="AlphaFoldDB" id="A0A0U5F2H7"/>
<dbReference type="PANTHER" id="PTHR43542">
    <property type="entry name" value="METHYLTRANSFERASE"/>
    <property type="match status" value="1"/>
</dbReference>
<evidence type="ECO:0000256" key="2">
    <source>
        <dbReference type="ARBA" id="ARBA00022679"/>
    </source>
</evidence>
<dbReference type="InterPro" id="IPR004398">
    <property type="entry name" value="RNA_MeTrfase_RsmD"/>
</dbReference>